<gene>
    <name evidence="2" type="ORF">ACEZDJ_30895</name>
</gene>
<keyword evidence="3" id="KW-1185">Reference proteome</keyword>
<evidence type="ECO:0008006" key="4">
    <source>
        <dbReference type="Google" id="ProtNLM"/>
    </source>
</evidence>
<proteinExistence type="predicted"/>
<dbReference type="Proteomes" id="UP001592528">
    <property type="component" value="Unassembled WGS sequence"/>
</dbReference>
<organism evidence="2 3">
    <name type="scientific">Streptacidiphilus cavernicola</name>
    <dbReference type="NCBI Taxonomy" id="3342716"/>
    <lineage>
        <taxon>Bacteria</taxon>
        <taxon>Bacillati</taxon>
        <taxon>Actinomycetota</taxon>
        <taxon>Actinomycetes</taxon>
        <taxon>Kitasatosporales</taxon>
        <taxon>Streptomycetaceae</taxon>
        <taxon>Streptacidiphilus</taxon>
    </lineage>
</organism>
<dbReference type="RefSeq" id="WP_030263393.1">
    <property type="nucleotide sequence ID" value="NZ_JBHEZZ010000023.1"/>
</dbReference>
<accession>A0ABV6UW59</accession>
<evidence type="ECO:0000256" key="1">
    <source>
        <dbReference type="SAM" id="MobiDB-lite"/>
    </source>
</evidence>
<dbReference type="EMBL" id="JBHEZZ010000023">
    <property type="protein sequence ID" value="MFC1405706.1"/>
    <property type="molecule type" value="Genomic_DNA"/>
</dbReference>
<evidence type="ECO:0000313" key="2">
    <source>
        <dbReference type="EMBL" id="MFC1405706.1"/>
    </source>
</evidence>
<reference evidence="2 3" key="1">
    <citation type="submission" date="2024-09" db="EMBL/GenBank/DDBJ databases">
        <authorList>
            <person name="Lee S.D."/>
        </authorList>
    </citation>
    <scope>NUCLEOTIDE SEQUENCE [LARGE SCALE GENOMIC DNA]</scope>
    <source>
        <strain evidence="2 3">N1-5</strain>
    </source>
</reference>
<evidence type="ECO:0000313" key="3">
    <source>
        <dbReference type="Proteomes" id="UP001592528"/>
    </source>
</evidence>
<comment type="caution">
    <text evidence="2">The sequence shown here is derived from an EMBL/GenBank/DDBJ whole genome shotgun (WGS) entry which is preliminary data.</text>
</comment>
<feature type="region of interest" description="Disordered" evidence="1">
    <location>
        <begin position="31"/>
        <end position="89"/>
    </location>
</feature>
<sequence length="89" mass="9524">MTDPADQYPLSAAELARRYGVDRSTVSHALKTARAAHAKDAANPAPPAPVVTGPGGRGRYLPSEFDPWWAQRQPTGRPRKAQDASTDGD</sequence>
<protein>
    <recommendedName>
        <fullName evidence="4">HTH domain-containing protein</fullName>
    </recommendedName>
</protein>
<name>A0ABV6UW59_9ACTN</name>